<evidence type="ECO:0000256" key="1">
    <source>
        <dbReference type="ARBA" id="ARBA00004383"/>
    </source>
</evidence>
<evidence type="ECO:0000256" key="3">
    <source>
        <dbReference type="ARBA" id="ARBA00022448"/>
    </source>
</evidence>
<organism evidence="12 13">
    <name type="scientific">Hymenobacter bucti</name>
    <dbReference type="NCBI Taxonomy" id="1844114"/>
    <lineage>
        <taxon>Bacteria</taxon>
        <taxon>Pseudomonadati</taxon>
        <taxon>Bacteroidota</taxon>
        <taxon>Cytophagia</taxon>
        <taxon>Cytophagales</taxon>
        <taxon>Hymenobacteraceae</taxon>
        <taxon>Hymenobacter</taxon>
    </lineage>
</organism>
<comment type="similarity">
    <text evidence="2">Belongs to the TonB family.</text>
</comment>
<dbReference type="InterPro" id="IPR011652">
    <property type="entry name" value="MORN_2"/>
</dbReference>
<evidence type="ECO:0000256" key="2">
    <source>
        <dbReference type="ARBA" id="ARBA00006555"/>
    </source>
</evidence>
<dbReference type="EMBL" id="JBHUFD010000003">
    <property type="protein sequence ID" value="MFD1872604.1"/>
    <property type="molecule type" value="Genomic_DNA"/>
</dbReference>
<keyword evidence="7" id="KW-0653">Protein transport</keyword>
<dbReference type="SUPFAM" id="SSF74653">
    <property type="entry name" value="TolA/TonB C-terminal domain"/>
    <property type="match status" value="1"/>
</dbReference>
<keyword evidence="9" id="KW-0472">Membrane</keyword>
<proteinExistence type="inferred from homology"/>
<evidence type="ECO:0000313" key="12">
    <source>
        <dbReference type="EMBL" id="MFD1872604.1"/>
    </source>
</evidence>
<gene>
    <name evidence="12" type="ORF">ACFSDX_09195</name>
</gene>
<protein>
    <submittedName>
        <fullName evidence="12">TonB family protein</fullName>
    </submittedName>
</protein>
<evidence type="ECO:0000256" key="8">
    <source>
        <dbReference type="ARBA" id="ARBA00022989"/>
    </source>
</evidence>
<dbReference type="InterPro" id="IPR051045">
    <property type="entry name" value="TonB-dependent_transducer"/>
</dbReference>
<sequence length="261" mass="28772">MRYLSLLLLAGARVACGQTQADTLVVAALPQQAEEIQRRVASRTDSTGRCYETLSWTDGQGLVRIYYASGRLKEYVPYADLGTGQVYGLATTWYESGQLESRQPFLGGKRTGKLELYYATGQLKRRTEYDAGAELPGQCFDAAGRSVAYFPYEQLPLYPGGQGQLAKEISSALRWPRDVPPLPGQRIVGISFLVDEDGSIQDPRVAVSSQSPSLDRAVLATIAKLTRRFTPARRDGRVVQSSYYLPIQFGGTAYNARPEKI</sequence>
<dbReference type="RefSeq" id="WP_382313047.1">
    <property type="nucleotide sequence ID" value="NZ_JBHUFD010000003.1"/>
</dbReference>
<dbReference type="Pfam" id="PF07661">
    <property type="entry name" value="MORN_2"/>
    <property type="match status" value="3"/>
</dbReference>
<feature type="signal peptide" evidence="10">
    <location>
        <begin position="1"/>
        <end position="21"/>
    </location>
</feature>
<name>A0ABW4QTA9_9BACT</name>
<evidence type="ECO:0000256" key="10">
    <source>
        <dbReference type="SAM" id="SignalP"/>
    </source>
</evidence>
<dbReference type="InterPro" id="IPR006260">
    <property type="entry name" value="TonB/TolA_C"/>
</dbReference>
<keyword evidence="6" id="KW-0812">Transmembrane</keyword>
<evidence type="ECO:0000313" key="13">
    <source>
        <dbReference type="Proteomes" id="UP001597197"/>
    </source>
</evidence>
<dbReference type="Gene3D" id="3.90.930.1">
    <property type="match status" value="1"/>
</dbReference>
<evidence type="ECO:0000256" key="9">
    <source>
        <dbReference type="ARBA" id="ARBA00023136"/>
    </source>
</evidence>
<evidence type="ECO:0000259" key="11">
    <source>
        <dbReference type="PROSITE" id="PS52015"/>
    </source>
</evidence>
<evidence type="ECO:0000256" key="7">
    <source>
        <dbReference type="ARBA" id="ARBA00022927"/>
    </source>
</evidence>
<dbReference type="Gene3D" id="3.30.1150.10">
    <property type="match status" value="1"/>
</dbReference>
<dbReference type="InterPro" id="IPR037682">
    <property type="entry name" value="TonB_C"/>
</dbReference>
<accession>A0ABW4QTA9</accession>
<evidence type="ECO:0000256" key="6">
    <source>
        <dbReference type="ARBA" id="ARBA00022692"/>
    </source>
</evidence>
<feature type="domain" description="TonB C-terminal" evidence="11">
    <location>
        <begin position="160"/>
        <end position="258"/>
    </location>
</feature>
<evidence type="ECO:0000256" key="4">
    <source>
        <dbReference type="ARBA" id="ARBA00022475"/>
    </source>
</evidence>
<dbReference type="PROSITE" id="PS52015">
    <property type="entry name" value="TONB_CTD"/>
    <property type="match status" value="1"/>
</dbReference>
<dbReference type="PANTHER" id="PTHR33446">
    <property type="entry name" value="PROTEIN TONB-RELATED"/>
    <property type="match status" value="1"/>
</dbReference>
<reference evidence="13" key="1">
    <citation type="journal article" date="2019" name="Int. J. Syst. Evol. Microbiol.">
        <title>The Global Catalogue of Microorganisms (GCM) 10K type strain sequencing project: providing services to taxonomists for standard genome sequencing and annotation.</title>
        <authorList>
            <consortium name="The Broad Institute Genomics Platform"/>
            <consortium name="The Broad Institute Genome Sequencing Center for Infectious Disease"/>
            <person name="Wu L."/>
            <person name="Ma J."/>
        </authorList>
    </citation>
    <scope>NUCLEOTIDE SEQUENCE [LARGE SCALE GENOMIC DNA]</scope>
    <source>
        <strain evidence="13">CGMCC 1.15795</strain>
    </source>
</reference>
<dbReference type="SUPFAM" id="SSF82185">
    <property type="entry name" value="Histone H3 K4-specific methyltransferase SET7/9 N-terminal domain"/>
    <property type="match status" value="1"/>
</dbReference>
<feature type="chain" id="PRO_5045458314" evidence="10">
    <location>
        <begin position="22"/>
        <end position="261"/>
    </location>
</feature>
<keyword evidence="10" id="KW-0732">Signal</keyword>
<keyword evidence="8" id="KW-1133">Transmembrane helix</keyword>
<dbReference type="Pfam" id="PF03544">
    <property type="entry name" value="TonB_C"/>
    <property type="match status" value="1"/>
</dbReference>
<keyword evidence="4" id="KW-1003">Cell membrane</keyword>
<keyword evidence="3" id="KW-0813">Transport</keyword>
<evidence type="ECO:0000256" key="5">
    <source>
        <dbReference type="ARBA" id="ARBA00022519"/>
    </source>
</evidence>
<comment type="caution">
    <text evidence="12">The sequence shown here is derived from an EMBL/GenBank/DDBJ whole genome shotgun (WGS) entry which is preliminary data.</text>
</comment>
<keyword evidence="5" id="KW-0997">Cell inner membrane</keyword>
<dbReference type="Proteomes" id="UP001597197">
    <property type="component" value="Unassembled WGS sequence"/>
</dbReference>
<dbReference type="PANTHER" id="PTHR33446:SF2">
    <property type="entry name" value="PROTEIN TONB"/>
    <property type="match status" value="1"/>
</dbReference>
<keyword evidence="13" id="KW-1185">Reference proteome</keyword>
<comment type="subcellular location">
    <subcellularLocation>
        <location evidence="1">Cell inner membrane</location>
        <topology evidence="1">Single-pass membrane protein</topology>
        <orientation evidence="1">Periplasmic side</orientation>
    </subcellularLocation>
</comment>
<dbReference type="NCBIfam" id="TIGR01352">
    <property type="entry name" value="tonB_Cterm"/>
    <property type="match status" value="1"/>
</dbReference>